<proteinExistence type="predicted"/>
<evidence type="ECO:0000313" key="3">
    <source>
        <dbReference type="Proteomes" id="UP000325003"/>
    </source>
</evidence>
<protein>
    <recommendedName>
        <fullName evidence="4">DUF3592 domain-containing protein</fullName>
    </recommendedName>
</protein>
<dbReference type="AlphaFoldDB" id="A0A5B1LEJ9"/>
<dbReference type="RefSeq" id="WP_149728486.1">
    <property type="nucleotide sequence ID" value="NZ_VUJV01000003.1"/>
</dbReference>
<dbReference type="EMBL" id="VUJV01000003">
    <property type="protein sequence ID" value="KAA1419151.1"/>
    <property type="molecule type" value="Genomic_DNA"/>
</dbReference>
<keyword evidence="1" id="KW-0472">Membrane</keyword>
<sequence length="148" mass="16250">MAEPEPTPAPPPTHQTESMTMRVIVNVLVTAILIVPFVLVGAGMWLLAQRQLGDEVEAEVISCDLDIGYKTTAQHCMARWTQDGVEHTGPIQGSGDQEVGKKITATVRGDELYSRSLSLPLILLGLGLPLCFFPFAWLRNRLRKRSAP</sequence>
<accession>A0A5B1LEJ9</accession>
<evidence type="ECO:0000313" key="2">
    <source>
        <dbReference type="EMBL" id="KAA1419151.1"/>
    </source>
</evidence>
<feature type="transmembrane region" description="Helical" evidence="1">
    <location>
        <begin position="23"/>
        <end position="47"/>
    </location>
</feature>
<feature type="transmembrane region" description="Helical" evidence="1">
    <location>
        <begin position="117"/>
        <end position="138"/>
    </location>
</feature>
<keyword evidence="3" id="KW-1185">Reference proteome</keyword>
<organism evidence="2 3">
    <name type="scientific">Nocardioides humilatus</name>
    <dbReference type="NCBI Taxonomy" id="2607660"/>
    <lineage>
        <taxon>Bacteria</taxon>
        <taxon>Bacillati</taxon>
        <taxon>Actinomycetota</taxon>
        <taxon>Actinomycetes</taxon>
        <taxon>Propionibacteriales</taxon>
        <taxon>Nocardioidaceae</taxon>
        <taxon>Nocardioides</taxon>
    </lineage>
</organism>
<reference evidence="2 3" key="1">
    <citation type="submission" date="2019-09" db="EMBL/GenBank/DDBJ databases">
        <title>Nocardioides panacisoli sp. nov., isolated from the soil of a ginseng field.</title>
        <authorList>
            <person name="Cho C."/>
        </authorList>
    </citation>
    <scope>NUCLEOTIDE SEQUENCE [LARGE SCALE GENOMIC DNA]</scope>
    <source>
        <strain evidence="2 3">BN130099</strain>
    </source>
</reference>
<gene>
    <name evidence="2" type="ORF">F0U44_11915</name>
</gene>
<comment type="caution">
    <text evidence="2">The sequence shown here is derived from an EMBL/GenBank/DDBJ whole genome shotgun (WGS) entry which is preliminary data.</text>
</comment>
<keyword evidence="1" id="KW-1133">Transmembrane helix</keyword>
<reference evidence="2 3" key="2">
    <citation type="submission" date="2019-09" db="EMBL/GenBank/DDBJ databases">
        <authorList>
            <person name="Jin C."/>
        </authorList>
    </citation>
    <scope>NUCLEOTIDE SEQUENCE [LARGE SCALE GENOMIC DNA]</scope>
    <source>
        <strain evidence="2 3">BN130099</strain>
    </source>
</reference>
<evidence type="ECO:0008006" key="4">
    <source>
        <dbReference type="Google" id="ProtNLM"/>
    </source>
</evidence>
<keyword evidence="1" id="KW-0812">Transmembrane</keyword>
<name>A0A5B1LEJ9_9ACTN</name>
<dbReference type="Proteomes" id="UP000325003">
    <property type="component" value="Unassembled WGS sequence"/>
</dbReference>
<evidence type="ECO:0000256" key="1">
    <source>
        <dbReference type="SAM" id="Phobius"/>
    </source>
</evidence>